<dbReference type="AlphaFoldDB" id="A0A2P8E202"/>
<evidence type="ECO:0000256" key="5">
    <source>
        <dbReference type="ARBA" id="ARBA00023237"/>
    </source>
</evidence>
<keyword evidence="8" id="KW-1185">Reference proteome</keyword>
<keyword evidence="3" id="KW-0812">Transmembrane</keyword>
<sequence>MNNILKIGILIAFIGLFPLVGKSQTTVIDLETAMQAAIENNRGLKASYQNLEATRAMVGAGVNIEKTQVFYRHDQNDIAENGISNRVWGLSQSAQFPTVYGLQKRVLSDISEVRYQEFEMEKTQLLKEVSQTYYTILYWEEMENNFRFLDSLYAQFSKAANLRFTTGETNYLEKVTAETKKREMAVKLAQASESKRQTYQRLEQLIQTESNFVIKRIPLEPLPVQDAIWTNHPGLGLFQKNLELRKDNMQLEKNRLLPDLSAEVFRGTNNGMNAKVYPGVQFGVAVPLWFAPQKAKIQASRLEWNQATFALENYSFQLENRRHQLEIELQKFQEAISFYQNEGKNLSRQLINQGTLAFQNGEIDFLQYVLLIESSRNIELDYLFNLQGYNMTVLEINYLIQP</sequence>
<dbReference type="RefSeq" id="WP_106567881.1">
    <property type="nucleotide sequence ID" value="NZ_PYGF01000007.1"/>
</dbReference>
<evidence type="ECO:0000313" key="8">
    <source>
        <dbReference type="Proteomes" id="UP000240708"/>
    </source>
</evidence>
<evidence type="ECO:0000256" key="4">
    <source>
        <dbReference type="ARBA" id="ARBA00023136"/>
    </source>
</evidence>
<dbReference type="EMBL" id="PYGF01000007">
    <property type="protein sequence ID" value="PSL03508.1"/>
    <property type="molecule type" value="Genomic_DNA"/>
</dbReference>
<name>A0A2P8E202_9BACT</name>
<dbReference type="Gene3D" id="1.20.1600.10">
    <property type="entry name" value="Outer membrane efflux proteins (OEP)"/>
    <property type="match status" value="1"/>
</dbReference>
<evidence type="ECO:0000256" key="2">
    <source>
        <dbReference type="ARBA" id="ARBA00022452"/>
    </source>
</evidence>
<dbReference type="PANTHER" id="PTHR30026">
    <property type="entry name" value="OUTER MEMBRANE PROTEIN TOLC"/>
    <property type="match status" value="1"/>
</dbReference>
<dbReference type="PANTHER" id="PTHR30026:SF20">
    <property type="entry name" value="OUTER MEMBRANE PROTEIN TOLC"/>
    <property type="match status" value="1"/>
</dbReference>
<gene>
    <name evidence="7" type="ORF">CLV48_107226</name>
</gene>
<comment type="subcellular location">
    <subcellularLocation>
        <location evidence="1">Cell outer membrane</location>
    </subcellularLocation>
</comment>
<evidence type="ECO:0000256" key="1">
    <source>
        <dbReference type="ARBA" id="ARBA00004442"/>
    </source>
</evidence>
<dbReference type="GO" id="GO:0015562">
    <property type="term" value="F:efflux transmembrane transporter activity"/>
    <property type="evidence" value="ECO:0007669"/>
    <property type="project" value="InterPro"/>
</dbReference>
<evidence type="ECO:0000256" key="3">
    <source>
        <dbReference type="ARBA" id="ARBA00022692"/>
    </source>
</evidence>
<feature type="coiled-coil region" evidence="6">
    <location>
        <begin position="315"/>
        <end position="349"/>
    </location>
</feature>
<dbReference type="InterPro" id="IPR051906">
    <property type="entry name" value="TolC-like"/>
</dbReference>
<keyword evidence="6" id="KW-0175">Coiled coil</keyword>
<evidence type="ECO:0000313" key="7">
    <source>
        <dbReference type="EMBL" id="PSL03508.1"/>
    </source>
</evidence>
<dbReference type="OrthoDB" id="1522622at2"/>
<dbReference type="Proteomes" id="UP000240708">
    <property type="component" value="Unassembled WGS sequence"/>
</dbReference>
<keyword evidence="2" id="KW-1134">Transmembrane beta strand</keyword>
<protein>
    <submittedName>
        <fullName evidence="7">Outer membrane protein TolC</fullName>
    </submittedName>
</protein>
<organism evidence="7 8">
    <name type="scientific">Cecembia rubra</name>
    <dbReference type="NCBI Taxonomy" id="1485585"/>
    <lineage>
        <taxon>Bacteria</taxon>
        <taxon>Pseudomonadati</taxon>
        <taxon>Bacteroidota</taxon>
        <taxon>Cytophagia</taxon>
        <taxon>Cytophagales</taxon>
        <taxon>Cyclobacteriaceae</taxon>
        <taxon>Cecembia</taxon>
    </lineage>
</organism>
<keyword evidence="4" id="KW-0472">Membrane</keyword>
<dbReference type="SUPFAM" id="SSF56954">
    <property type="entry name" value="Outer membrane efflux proteins (OEP)"/>
    <property type="match status" value="1"/>
</dbReference>
<dbReference type="GO" id="GO:0015288">
    <property type="term" value="F:porin activity"/>
    <property type="evidence" value="ECO:0007669"/>
    <property type="project" value="TreeGrafter"/>
</dbReference>
<accession>A0A2P8E202</accession>
<evidence type="ECO:0000256" key="6">
    <source>
        <dbReference type="SAM" id="Coils"/>
    </source>
</evidence>
<comment type="caution">
    <text evidence="7">The sequence shown here is derived from an EMBL/GenBank/DDBJ whole genome shotgun (WGS) entry which is preliminary data.</text>
</comment>
<keyword evidence="5" id="KW-0998">Cell outer membrane</keyword>
<dbReference type="GO" id="GO:0009279">
    <property type="term" value="C:cell outer membrane"/>
    <property type="evidence" value="ECO:0007669"/>
    <property type="project" value="UniProtKB-SubCell"/>
</dbReference>
<proteinExistence type="predicted"/>
<reference evidence="7 8" key="1">
    <citation type="submission" date="2018-03" db="EMBL/GenBank/DDBJ databases">
        <title>Genomic Encyclopedia of Archaeal and Bacterial Type Strains, Phase II (KMG-II): from individual species to whole genera.</title>
        <authorList>
            <person name="Goeker M."/>
        </authorList>
    </citation>
    <scope>NUCLEOTIDE SEQUENCE [LARGE SCALE GENOMIC DNA]</scope>
    <source>
        <strain evidence="7 8">DSM 28057</strain>
    </source>
</reference>
<dbReference type="GO" id="GO:1990281">
    <property type="term" value="C:efflux pump complex"/>
    <property type="evidence" value="ECO:0007669"/>
    <property type="project" value="TreeGrafter"/>
</dbReference>